<dbReference type="PANTHER" id="PTHR10744">
    <property type="entry name" value="40S RIBOSOMAL PROTEIN S11 FAMILY MEMBER"/>
    <property type="match status" value="1"/>
</dbReference>
<dbReference type="PANTHER" id="PTHR10744:SF1">
    <property type="entry name" value="SMALL RIBOSOMAL SUBUNIT PROTEIN US17M"/>
    <property type="match status" value="1"/>
</dbReference>
<dbReference type="InterPro" id="IPR000266">
    <property type="entry name" value="Ribosomal_uS17"/>
</dbReference>
<reference evidence="4 5" key="1">
    <citation type="submission" date="2017-07" db="EMBL/GenBank/DDBJ databases">
        <title>Mechanisms for carbon and nitrogen cycling indicate functional differentiation within the Candidate Phyla Radiation.</title>
        <authorList>
            <person name="Danczak R.E."/>
            <person name="Johnston M.D."/>
            <person name="Kenah C."/>
            <person name="Slattery M."/>
            <person name="Wrighton K.C."/>
            <person name="Wilkins M.J."/>
        </authorList>
    </citation>
    <scope>NUCLEOTIDE SEQUENCE [LARGE SCALE GENOMIC DNA]</scope>
    <source>
        <strain evidence="4">Athens1014_28</strain>
    </source>
</reference>
<dbReference type="GO" id="GO:0022627">
    <property type="term" value="C:cytosolic small ribosomal subunit"/>
    <property type="evidence" value="ECO:0007669"/>
    <property type="project" value="TreeGrafter"/>
</dbReference>
<dbReference type="GO" id="GO:0003735">
    <property type="term" value="F:structural constituent of ribosome"/>
    <property type="evidence" value="ECO:0007669"/>
    <property type="project" value="InterPro"/>
</dbReference>
<dbReference type="InterPro" id="IPR012340">
    <property type="entry name" value="NA-bd_OB-fold"/>
</dbReference>
<organism evidence="4 5">
    <name type="scientific">Candidatus Berkelbacteria bacterium Athens1014_28</name>
    <dbReference type="NCBI Taxonomy" id="2017145"/>
    <lineage>
        <taxon>Bacteria</taxon>
        <taxon>Candidatus Berkelbacteria</taxon>
    </lineage>
</organism>
<sequence>MKENNKKFITGLVISTAMRDALVVSVERKKMNSIYKKSFRVNKKIKAVAGDFDLSVGDIVKISEIRPMSKDIHFKVISKEGK</sequence>
<evidence type="ECO:0000256" key="2">
    <source>
        <dbReference type="ARBA" id="ARBA00022980"/>
    </source>
</evidence>
<gene>
    <name evidence="4" type="ORF">Athens101428_13</name>
</gene>
<dbReference type="EMBL" id="VMGN01000001">
    <property type="protein sequence ID" value="TSC95285.1"/>
    <property type="molecule type" value="Genomic_DNA"/>
</dbReference>
<protein>
    <submittedName>
        <fullName evidence="4">Small subunit ribosomal protein S17</fullName>
    </submittedName>
</protein>
<evidence type="ECO:0000313" key="4">
    <source>
        <dbReference type="EMBL" id="TSC95285.1"/>
    </source>
</evidence>
<evidence type="ECO:0000313" key="5">
    <source>
        <dbReference type="Proteomes" id="UP000316495"/>
    </source>
</evidence>
<keyword evidence="2 4" id="KW-0689">Ribosomal protein</keyword>
<dbReference type="Pfam" id="PF00366">
    <property type="entry name" value="Ribosomal_S17"/>
    <property type="match status" value="1"/>
</dbReference>
<dbReference type="Proteomes" id="UP000316495">
    <property type="component" value="Unassembled WGS sequence"/>
</dbReference>
<accession>A0A554LQY6</accession>
<dbReference type="AlphaFoldDB" id="A0A554LQY6"/>
<dbReference type="Gene3D" id="2.40.50.140">
    <property type="entry name" value="Nucleic acid-binding proteins"/>
    <property type="match status" value="1"/>
</dbReference>
<proteinExistence type="inferred from homology"/>
<name>A0A554LQY6_9BACT</name>
<comment type="caution">
    <text evidence="4">The sequence shown here is derived from an EMBL/GenBank/DDBJ whole genome shotgun (WGS) entry which is preliminary data.</text>
</comment>
<comment type="similarity">
    <text evidence="1">Belongs to the universal ribosomal protein uS17 family.</text>
</comment>
<evidence type="ECO:0000256" key="3">
    <source>
        <dbReference type="ARBA" id="ARBA00023274"/>
    </source>
</evidence>
<dbReference type="CDD" id="cd00364">
    <property type="entry name" value="Ribosomal_uS17"/>
    <property type="match status" value="1"/>
</dbReference>
<evidence type="ECO:0000256" key="1">
    <source>
        <dbReference type="ARBA" id="ARBA00010254"/>
    </source>
</evidence>
<keyword evidence="3" id="KW-0687">Ribonucleoprotein</keyword>
<dbReference type="SUPFAM" id="SSF50249">
    <property type="entry name" value="Nucleic acid-binding proteins"/>
    <property type="match status" value="1"/>
</dbReference>
<dbReference type="GO" id="GO:0006412">
    <property type="term" value="P:translation"/>
    <property type="evidence" value="ECO:0007669"/>
    <property type="project" value="InterPro"/>
</dbReference>